<feature type="domain" description="C2H2-type" evidence="13">
    <location>
        <begin position="206"/>
        <end position="233"/>
    </location>
</feature>
<evidence type="ECO:0000313" key="15">
    <source>
        <dbReference type="Proteomes" id="UP000827092"/>
    </source>
</evidence>
<evidence type="ECO:0000256" key="4">
    <source>
        <dbReference type="ARBA" id="ARBA00022771"/>
    </source>
</evidence>
<evidence type="ECO:0000256" key="7">
    <source>
        <dbReference type="ARBA" id="ARBA00023125"/>
    </source>
</evidence>
<evidence type="ECO:0000313" key="14">
    <source>
        <dbReference type="EMBL" id="KAG8180833.1"/>
    </source>
</evidence>
<dbReference type="PANTHER" id="PTHR24388:SF100">
    <property type="entry name" value="ZINC FINGER PROTEIN 423"/>
    <property type="match status" value="1"/>
</dbReference>
<feature type="region of interest" description="Disordered" evidence="12">
    <location>
        <begin position="268"/>
        <end position="287"/>
    </location>
</feature>
<keyword evidence="4 11" id="KW-0863">Zinc-finger</keyword>
<dbReference type="InterPro" id="IPR013087">
    <property type="entry name" value="Znf_C2H2_type"/>
</dbReference>
<dbReference type="FunFam" id="3.30.160.60:FF:000260">
    <property type="entry name" value="Spalt-like transcription factor 1"/>
    <property type="match status" value="1"/>
</dbReference>
<dbReference type="PANTHER" id="PTHR24388">
    <property type="entry name" value="ZINC FINGER PROTEIN"/>
    <property type="match status" value="1"/>
</dbReference>
<evidence type="ECO:0000256" key="12">
    <source>
        <dbReference type="SAM" id="MobiDB-lite"/>
    </source>
</evidence>
<dbReference type="Proteomes" id="UP000827092">
    <property type="component" value="Unassembled WGS sequence"/>
</dbReference>
<dbReference type="InterPro" id="IPR036236">
    <property type="entry name" value="Znf_C2H2_sf"/>
</dbReference>
<dbReference type="InterPro" id="IPR050527">
    <property type="entry name" value="Snail/Krueppel_Znf"/>
</dbReference>
<accession>A0AAV6UAD0</accession>
<proteinExistence type="inferred from homology"/>
<keyword evidence="8" id="KW-0804">Transcription</keyword>
<comment type="caution">
    <text evidence="14">The sequence shown here is derived from an EMBL/GenBank/DDBJ whole genome shotgun (WGS) entry which is preliminary data.</text>
</comment>
<dbReference type="GO" id="GO:2000177">
    <property type="term" value="P:regulation of neural precursor cell proliferation"/>
    <property type="evidence" value="ECO:0007669"/>
    <property type="project" value="UniProtKB-ARBA"/>
</dbReference>
<feature type="region of interest" description="Disordered" evidence="12">
    <location>
        <begin position="1"/>
        <end position="90"/>
    </location>
</feature>
<evidence type="ECO:0000256" key="5">
    <source>
        <dbReference type="ARBA" id="ARBA00022833"/>
    </source>
</evidence>
<dbReference type="GO" id="GO:0000981">
    <property type="term" value="F:DNA-binding transcription factor activity, RNA polymerase II-specific"/>
    <property type="evidence" value="ECO:0007669"/>
    <property type="project" value="TreeGrafter"/>
</dbReference>
<keyword evidence="2" id="KW-0479">Metal-binding</keyword>
<evidence type="ECO:0000256" key="1">
    <source>
        <dbReference type="ARBA" id="ARBA00004123"/>
    </source>
</evidence>
<evidence type="ECO:0000259" key="13">
    <source>
        <dbReference type="PROSITE" id="PS50157"/>
    </source>
</evidence>
<sequence>MPRAFLITNRRYNSAVDYEENHRFPPSRESSPERRVSTAEEGPFAGEDSSSCPPFSSQQPTSPAHESRSCQPSPVTVFRPLDHPPTTPPSFRAAALVTVIRQLMQTGEAPQLPVPPQQESHACGECGKRYSTSSNLARHRQTHRSPTDRKARRCPHCDKVYVSVPAYAMHVRTHAQGCRCPFCGKCFSRPWLLQGHVRTHTGEKPFRCTICAKAFADKSNLRAHIQTHSTAKPFVCARCGKAFALKSYLYKHEESSCMRVHNRAASTAPLDLATTPQRNTNPGIRVG</sequence>
<keyword evidence="3" id="KW-0677">Repeat</keyword>
<dbReference type="AlphaFoldDB" id="A0AAV6UAD0"/>
<feature type="compositionally biased region" description="Polar residues" evidence="12">
    <location>
        <begin position="274"/>
        <end position="287"/>
    </location>
</feature>
<evidence type="ECO:0000256" key="2">
    <source>
        <dbReference type="ARBA" id="ARBA00022723"/>
    </source>
</evidence>
<dbReference type="GO" id="GO:0005634">
    <property type="term" value="C:nucleus"/>
    <property type="evidence" value="ECO:0007669"/>
    <property type="project" value="UniProtKB-SubCell"/>
</dbReference>
<dbReference type="PROSITE" id="PS00028">
    <property type="entry name" value="ZINC_FINGER_C2H2_1"/>
    <property type="match status" value="4"/>
</dbReference>
<evidence type="ECO:0000256" key="11">
    <source>
        <dbReference type="PROSITE-ProRule" id="PRU00042"/>
    </source>
</evidence>
<keyword evidence="15" id="KW-1185">Reference proteome</keyword>
<gene>
    <name evidence="14" type="ORF">JTE90_005920</name>
</gene>
<keyword evidence="9" id="KW-0539">Nucleus</keyword>
<dbReference type="GO" id="GO:0055059">
    <property type="term" value="P:asymmetric neuroblast division"/>
    <property type="evidence" value="ECO:0007669"/>
    <property type="project" value="UniProtKB-ARBA"/>
</dbReference>
<keyword evidence="6" id="KW-0805">Transcription regulation</keyword>
<name>A0AAV6UAD0_9ARAC</name>
<reference evidence="14 15" key="1">
    <citation type="journal article" date="2022" name="Nat. Ecol. Evol.">
        <title>A masculinizing supergene underlies an exaggerated male reproductive morph in a spider.</title>
        <authorList>
            <person name="Hendrickx F."/>
            <person name="De Corte Z."/>
            <person name="Sonet G."/>
            <person name="Van Belleghem S.M."/>
            <person name="Kostlbacher S."/>
            <person name="Vangestel C."/>
        </authorList>
    </citation>
    <scope>NUCLEOTIDE SEQUENCE [LARGE SCALE GENOMIC DNA]</scope>
    <source>
        <strain evidence="14">W744_W776</strain>
    </source>
</reference>
<organism evidence="14 15">
    <name type="scientific">Oedothorax gibbosus</name>
    <dbReference type="NCBI Taxonomy" id="931172"/>
    <lineage>
        <taxon>Eukaryota</taxon>
        <taxon>Metazoa</taxon>
        <taxon>Ecdysozoa</taxon>
        <taxon>Arthropoda</taxon>
        <taxon>Chelicerata</taxon>
        <taxon>Arachnida</taxon>
        <taxon>Araneae</taxon>
        <taxon>Araneomorphae</taxon>
        <taxon>Entelegynae</taxon>
        <taxon>Araneoidea</taxon>
        <taxon>Linyphiidae</taxon>
        <taxon>Erigoninae</taxon>
        <taxon>Oedothorax</taxon>
    </lineage>
</organism>
<dbReference type="PROSITE" id="PS50157">
    <property type="entry name" value="ZINC_FINGER_C2H2_2"/>
    <property type="match status" value="4"/>
</dbReference>
<feature type="domain" description="C2H2-type" evidence="13">
    <location>
        <begin position="121"/>
        <end position="148"/>
    </location>
</feature>
<evidence type="ECO:0000256" key="9">
    <source>
        <dbReference type="ARBA" id="ARBA00023242"/>
    </source>
</evidence>
<dbReference type="Pfam" id="PF00096">
    <property type="entry name" value="zf-C2H2"/>
    <property type="match status" value="4"/>
</dbReference>
<comment type="subcellular location">
    <subcellularLocation>
        <location evidence="1">Nucleus</location>
    </subcellularLocation>
</comment>
<dbReference type="EMBL" id="JAFNEN010000547">
    <property type="protein sequence ID" value="KAG8180833.1"/>
    <property type="molecule type" value="Genomic_DNA"/>
</dbReference>
<evidence type="ECO:0000256" key="8">
    <source>
        <dbReference type="ARBA" id="ARBA00023163"/>
    </source>
</evidence>
<dbReference type="GO" id="GO:0008270">
    <property type="term" value="F:zinc ion binding"/>
    <property type="evidence" value="ECO:0007669"/>
    <property type="project" value="UniProtKB-KW"/>
</dbReference>
<dbReference type="SMART" id="SM00355">
    <property type="entry name" value="ZnF_C2H2"/>
    <property type="match status" value="5"/>
</dbReference>
<dbReference type="FunFam" id="3.30.160.60:FF:000322">
    <property type="entry name" value="GDNF-inducible zinc finger protein 1"/>
    <property type="match status" value="1"/>
</dbReference>
<dbReference type="SUPFAM" id="SSF57667">
    <property type="entry name" value="beta-beta-alpha zinc fingers"/>
    <property type="match status" value="3"/>
</dbReference>
<dbReference type="GO" id="GO:0060562">
    <property type="term" value="P:epithelial tube morphogenesis"/>
    <property type="evidence" value="ECO:0007669"/>
    <property type="project" value="UniProtKB-ARBA"/>
</dbReference>
<evidence type="ECO:0000256" key="3">
    <source>
        <dbReference type="ARBA" id="ARBA00022737"/>
    </source>
</evidence>
<evidence type="ECO:0000256" key="6">
    <source>
        <dbReference type="ARBA" id="ARBA00023015"/>
    </source>
</evidence>
<keyword evidence="7" id="KW-0238">DNA-binding</keyword>
<keyword evidence="5" id="KW-0862">Zinc</keyword>
<feature type="domain" description="C2H2-type" evidence="13">
    <location>
        <begin position="178"/>
        <end position="205"/>
    </location>
</feature>
<dbReference type="Gene3D" id="3.30.160.60">
    <property type="entry name" value="Classic Zinc Finger"/>
    <property type="match status" value="4"/>
</dbReference>
<comment type="similarity">
    <text evidence="10">Belongs to the snail C2H2-type zinc-finger protein family.</text>
</comment>
<protein>
    <recommendedName>
        <fullName evidence="13">C2H2-type domain-containing protein</fullName>
    </recommendedName>
</protein>
<evidence type="ECO:0000256" key="10">
    <source>
        <dbReference type="ARBA" id="ARBA00037948"/>
    </source>
</evidence>
<dbReference type="GO" id="GO:0000978">
    <property type="term" value="F:RNA polymerase II cis-regulatory region sequence-specific DNA binding"/>
    <property type="evidence" value="ECO:0007669"/>
    <property type="project" value="TreeGrafter"/>
</dbReference>
<dbReference type="FunFam" id="3.30.160.60:FF:000043">
    <property type="entry name" value="Scratch family zinc finger 2"/>
    <property type="match status" value="1"/>
</dbReference>
<dbReference type="FunFam" id="3.30.160.60:FF:000207">
    <property type="entry name" value="zinc finger protein SNAI2"/>
    <property type="match status" value="1"/>
</dbReference>
<feature type="compositionally biased region" description="Low complexity" evidence="12">
    <location>
        <begin position="49"/>
        <end position="63"/>
    </location>
</feature>
<feature type="domain" description="C2H2-type" evidence="13">
    <location>
        <begin position="234"/>
        <end position="266"/>
    </location>
</feature>